<proteinExistence type="predicted"/>
<reference evidence="2" key="1">
    <citation type="journal article" date="2011" name="MBio">
        <title>Novel metabolic attributes of the genus Cyanothece, comprising a group of unicellular nitrogen-fixing Cyanobacteria.</title>
        <authorList>
            <person name="Bandyopadhyay A."/>
            <person name="Elvitigala T."/>
            <person name="Welsh E."/>
            <person name="Stockel J."/>
            <person name="Liberton M."/>
            <person name="Min H."/>
            <person name="Sherman L.A."/>
            <person name="Pakrasi H.B."/>
        </authorList>
    </citation>
    <scope>NUCLEOTIDE SEQUENCE [LARGE SCALE GENOMIC DNA]</scope>
    <source>
        <strain evidence="2">PCC 7822</strain>
        <plasmid evidence="2">Cy782202</plasmid>
    </source>
</reference>
<keyword evidence="1" id="KW-0614">Plasmid</keyword>
<evidence type="ECO:0000313" key="2">
    <source>
        <dbReference type="Proteomes" id="UP000008206"/>
    </source>
</evidence>
<dbReference type="EMBL" id="CP002200">
    <property type="protein sequence ID" value="ADN18049.1"/>
    <property type="molecule type" value="Genomic_DNA"/>
</dbReference>
<dbReference type="RefSeq" id="WP_013334798.1">
    <property type="nucleotide sequence ID" value="NC_014534.1"/>
</dbReference>
<evidence type="ECO:0000313" key="1">
    <source>
        <dbReference type="EMBL" id="ADN18049.1"/>
    </source>
</evidence>
<accession>E0UM69</accession>
<geneLocation type="plasmid" evidence="1 2">
    <name>Cy782202</name>
</geneLocation>
<keyword evidence="2" id="KW-1185">Reference proteome</keyword>
<dbReference type="Proteomes" id="UP000008206">
    <property type="component" value="Plasmid Cy782202"/>
</dbReference>
<dbReference type="OrthoDB" id="515822at2"/>
<dbReference type="AlphaFoldDB" id="E0UM69"/>
<name>E0UM69_GLOV7</name>
<protein>
    <submittedName>
        <fullName evidence="1">Uncharacterized protein</fullName>
    </submittedName>
</protein>
<dbReference type="HOGENOM" id="CLU_205768_0_0_3"/>
<gene>
    <name evidence="1" type="ordered locus">Cyan7822_6248</name>
</gene>
<organism evidence="1 2">
    <name type="scientific">Gloeothece verrucosa (strain PCC 7822)</name>
    <name type="common">Cyanothece sp. (strain PCC 7822)</name>
    <dbReference type="NCBI Taxonomy" id="497965"/>
    <lineage>
        <taxon>Bacteria</taxon>
        <taxon>Bacillati</taxon>
        <taxon>Cyanobacteriota</taxon>
        <taxon>Cyanophyceae</taxon>
        <taxon>Oscillatoriophycideae</taxon>
        <taxon>Chroococcales</taxon>
        <taxon>Aphanothecaceae</taxon>
        <taxon>Gloeothece</taxon>
        <taxon>Gloeothece verrucosa</taxon>
    </lineage>
</organism>
<dbReference type="KEGG" id="cyj:Cyan7822_6248"/>
<sequence>MNINAPGFRLEELYIYQGAMVLIFYTHGKCYQFCIRTRDGSVQENQYIFSTCEAACLAARESLISD</sequence>